<sequence length="82" mass="9332">MERKGGNTVPSSPSHTPRSTDKAVRDLRHVEGNMSGKHDKEKGVNVQVVVRCRPMNADEEKLHTPMLLHVQKTRGKYVQFRI</sequence>
<dbReference type="Proteomes" id="UP001157418">
    <property type="component" value="Unassembled WGS sequence"/>
</dbReference>
<organism evidence="2 3">
    <name type="scientific">Lactuca virosa</name>
    <dbReference type="NCBI Taxonomy" id="75947"/>
    <lineage>
        <taxon>Eukaryota</taxon>
        <taxon>Viridiplantae</taxon>
        <taxon>Streptophyta</taxon>
        <taxon>Embryophyta</taxon>
        <taxon>Tracheophyta</taxon>
        <taxon>Spermatophyta</taxon>
        <taxon>Magnoliopsida</taxon>
        <taxon>eudicotyledons</taxon>
        <taxon>Gunneridae</taxon>
        <taxon>Pentapetalae</taxon>
        <taxon>asterids</taxon>
        <taxon>campanulids</taxon>
        <taxon>Asterales</taxon>
        <taxon>Asteraceae</taxon>
        <taxon>Cichorioideae</taxon>
        <taxon>Cichorieae</taxon>
        <taxon>Lactucinae</taxon>
        <taxon>Lactuca</taxon>
    </lineage>
</organism>
<comment type="caution">
    <text evidence="2">The sequence shown here is derived from an EMBL/GenBank/DDBJ whole genome shotgun (WGS) entry which is preliminary data.</text>
</comment>
<name>A0AAU9LUV5_9ASTR</name>
<feature type="region of interest" description="Disordered" evidence="1">
    <location>
        <begin position="1"/>
        <end position="26"/>
    </location>
</feature>
<evidence type="ECO:0000256" key="1">
    <source>
        <dbReference type="SAM" id="MobiDB-lite"/>
    </source>
</evidence>
<protein>
    <recommendedName>
        <fullName evidence="4">Kinesin motor domain-containing protein</fullName>
    </recommendedName>
</protein>
<evidence type="ECO:0008006" key="4">
    <source>
        <dbReference type="Google" id="ProtNLM"/>
    </source>
</evidence>
<dbReference type="EMBL" id="CAKMRJ010000002">
    <property type="protein sequence ID" value="CAH1417347.1"/>
    <property type="molecule type" value="Genomic_DNA"/>
</dbReference>
<gene>
    <name evidence="2" type="ORF">LVIROSA_LOCUS5037</name>
</gene>
<evidence type="ECO:0000313" key="2">
    <source>
        <dbReference type="EMBL" id="CAH1417347.1"/>
    </source>
</evidence>
<evidence type="ECO:0000313" key="3">
    <source>
        <dbReference type="Proteomes" id="UP001157418"/>
    </source>
</evidence>
<keyword evidence="3" id="KW-1185">Reference proteome</keyword>
<accession>A0AAU9LUV5</accession>
<feature type="compositionally biased region" description="Polar residues" evidence="1">
    <location>
        <begin position="8"/>
        <end position="17"/>
    </location>
</feature>
<proteinExistence type="predicted"/>
<reference evidence="2 3" key="1">
    <citation type="submission" date="2022-01" db="EMBL/GenBank/DDBJ databases">
        <authorList>
            <person name="Xiong W."/>
            <person name="Schranz E."/>
        </authorList>
    </citation>
    <scope>NUCLEOTIDE SEQUENCE [LARGE SCALE GENOMIC DNA]</scope>
</reference>
<dbReference type="AlphaFoldDB" id="A0AAU9LUV5"/>